<evidence type="ECO:0000313" key="7">
    <source>
        <dbReference type="Proteomes" id="UP000515159"/>
    </source>
</evidence>
<dbReference type="OrthoDB" id="5843397at2759"/>
<evidence type="ECO:0000256" key="2">
    <source>
        <dbReference type="ARBA" id="ARBA00022692"/>
    </source>
</evidence>
<evidence type="ECO:0000259" key="6">
    <source>
        <dbReference type="PROSITE" id="PS50835"/>
    </source>
</evidence>
<proteinExistence type="predicted"/>
<dbReference type="InterPro" id="IPR051036">
    <property type="entry name" value="SIGLEC"/>
</dbReference>
<evidence type="ECO:0000256" key="5">
    <source>
        <dbReference type="ARBA" id="ARBA00023157"/>
    </source>
</evidence>
<dbReference type="Proteomes" id="UP000515159">
    <property type="component" value="Chromosome 11"/>
</dbReference>
<evidence type="ECO:0000256" key="4">
    <source>
        <dbReference type="ARBA" id="ARBA00023136"/>
    </source>
</evidence>
<name>A0A6P8SVL3_GEOSA</name>
<dbReference type="GeneID" id="117368851"/>
<dbReference type="AlphaFoldDB" id="A0A6P8SVL3"/>
<dbReference type="RefSeq" id="XP_033818486.1">
    <property type="nucleotide sequence ID" value="XM_033962595.1"/>
</dbReference>
<keyword evidence="7" id="KW-1185">Reference proteome</keyword>
<dbReference type="InterPro" id="IPR007110">
    <property type="entry name" value="Ig-like_dom"/>
</dbReference>
<keyword evidence="5" id="KW-1015">Disulfide bond</keyword>
<dbReference type="GO" id="GO:0033691">
    <property type="term" value="F:sialic acid binding"/>
    <property type="evidence" value="ECO:0007669"/>
    <property type="project" value="TreeGrafter"/>
</dbReference>
<keyword evidence="3" id="KW-1133">Transmembrane helix</keyword>
<sequence length="279" mass="30859">MTVDKDTIDRFKLVGMIQNHDCTLRIDDAKKTDHGKYFFRIEGINHFMFSYKEPISTEPFVNVTDLWELPELSLSRVPVAETPMNITCTAPGRCTGTTPIFAWTGTLNRANSTFNTSSVNRDRTVTHASTITFTPSTGDQNKILTCEVYYPAVRASIQATLSLNMQFGPRSGDTNNATCNSDPHQTKCSCVIQSNPPPVIWWLINEELVTKNVRNDTMQVSSTIHGHTGTSNLTLRGSRSRIACISSNAHGVLFVDLTQKSENEDIIIEAISGNGTPLV</sequence>
<gene>
    <name evidence="8" type="primary">LOC117368851</name>
</gene>
<organism evidence="7 8">
    <name type="scientific">Geotrypetes seraphini</name>
    <name type="common">Gaboon caecilian</name>
    <name type="synonym">Caecilia seraphini</name>
    <dbReference type="NCBI Taxonomy" id="260995"/>
    <lineage>
        <taxon>Eukaryota</taxon>
        <taxon>Metazoa</taxon>
        <taxon>Chordata</taxon>
        <taxon>Craniata</taxon>
        <taxon>Vertebrata</taxon>
        <taxon>Euteleostomi</taxon>
        <taxon>Amphibia</taxon>
        <taxon>Gymnophiona</taxon>
        <taxon>Geotrypetes</taxon>
    </lineage>
</organism>
<dbReference type="Gene3D" id="2.60.40.10">
    <property type="entry name" value="Immunoglobulins"/>
    <property type="match status" value="3"/>
</dbReference>
<dbReference type="PANTHER" id="PTHR12035:SF125">
    <property type="entry name" value="SIALIC ACID-BINDING IG-LIKE LECTIN 5"/>
    <property type="match status" value="1"/>
</dbReference>
<comment type="subcellular location">
    <subcellularLocation>
        <location evidence="1">Membrane</location>
        <topology evidence="1">Single-pass membrane protein</topology>
    </subcellularLocation>
</comment>
<dbReference type="InterPro" id="IPR036179">
    <property type="entry name" value="Ig-like_dom_sf"/>
</dbReference>
<dbReference type="Pfam" id="PF08205">
    <property type="entry name" value="C2-set_2"/>
    <property type="match status" value="1"/>
</dbReference>
<evidence type="ECO:0000256" key="3">
    <source>
        <dbReference type="ARBA" id="ARBA00022989"/>
    </source>
</evidence>
<dbReference type="GO" id="GO:0005886">
    <property type="term" value="C:plasma membrane"/>
    <property type="evidence" value="ECO:0007669"/>
    <property type="project" value="TreeGrafter"/>
</dbReference>
<reference evidence="8" key="1">
    <citation type="submission" date="2025-08" db="UniProtKB">
        <authorList>
            <consortium name="RefSeq"/>
        </authorList>
    </citation>
    <scope>IDENTIFICATION</scope>
</reference>
<dbReference type="InterPro" id="IPR013783">
    <property type="entry name" value="Ig-like_fold"/>
</dbReference>
<dbReference type="InterPro" id="IPR013162">
    <property type="entry name" value="CD80_C2-set"/>
</dbReference>
<keyword evidence="2" id="KW-0812">Transmembrane</keyword>
<dbReference type="KEGG" id="gsh:117368851"/>
<dbReference type="InParanoid" id="A0A6P8SVL3"/>
<protein>
    <submittedName>
        <fullName evidence="8">Sialic acid-binding Ig-like lectin 13</fullName>
    </submittedName>
</protein>
<evidence type="ECO:0000313" key="8">
    <source>
        <dbReference type="RefSeq" id="XP_033818486.1"/>
    </source>
</evidence>
<evidence type="ECO:0000256" key="1">
    <source>
        <dbReference type="ARBA" id="ARBA00004167"/>
    </source>
</evidence>
<dbReference type="PROSITE" id="PS50835">
    <property type="entry name" value="IG_LIKE"/>
    <property type="match status" value="1"/>
</dbReference>
<dbReference type="PANTHER" id="PTHR12035">
    <property type="entry name" value="SIALIC ACID BINDING IMMUNOGLOBULIN-LIKE LECTIN"/>
    <property type="match status" value="1"/>
</dbReference>
<dbReference type="SUPFAM" id="SSF48726">
    <property type="entry name" value="Immunoglobulin"/>
    <property type="match status" value="1"/>
</dbReference>
<accession>A0A6P8SVL3</accession>
<keyword evidence="4" id="KW-0472">Membrane</keyword>
<dbReference type="GO" id="GO:0007155">
    <property type="term" value="P:cell adhesion"/>
    <property type="evidence" value="ECO:0007669"/>
    <property type="project" value="TreeGrafter"/>
</dbReference>
<feature type="domain" description="Ig-like" evidence="6">
    <location>
        <begin position="70"/>
        <end position="162"/>
    </location>
</feature>